<evidence type="ECO:0000256" key="1">
    <source>
        <dbReference type="ARBA" id="ARBA00022723"/>
    </source>
</evidence>
<dbReference type="EMBL" id="BKCJ010001073">
    <property type="protein sequence ID" value="GEU38617.1"/>
    <property type="molecule type" value="Genomic_DNA"/>
</dbReference>
<evidence type="ECO:0000259" key="4">
    <source>
        <dbReference type="PROSITE" id="PS50994"/>
    </source>
</evidence>
<keyword evidence="2" id="KW-0378">Hydrolase</keyword>
<feature type="compositionally biased region" description="Basic and acidic residues" evidence="3">
    <location>
        <begin position="241"/>
        <end position="257"/>
    </location>
</feature>
<dbReference type="InterPro" id="IPR001584">
    <property type="entry name" value="Integrase_cat-core"/>
</dbReference>
<dbReference type="PANTHER" id="PTHR42648">
    <property type="entry name" value="TRANSPOSASE, PUTATIVE-RELATED"/>
    <property type="match status" value="1"/>
</dbReference>
<protein>
    <recommendedName>
        <fullName evidence="4">Integrase catalytic domain-containing protein</fullName>
    </recommendedName>
</protein>
<reference evidence="5" key="1">
    <citation type="journal article" date="2019" name="Sci. Rep.">
        <title>Draft genome of Tanacetum cinerariifolium, the natural source of mosquito coil.</title>
        <authorList>
            <person name="Yamashiro T."/>
            <person name="Shiraishi A."/>
            <person name="Satake H."/>
            <person name="Nakayama K."/>
        </authorList>
    </citation>
    <scope>NUCLEOTIDE SEQUENCE</scope>
</reference>
<dbReference type="PROSITE" id="PS50994">
    <property type="entry name" value="INTEGRASE"/>
    <property type="match status" value="1"/>
</dbReference>
<dbReference type="InterPro" id="IPR039537">
    <property type="entry name" value="Retrotran_Ty1/copia-like"/>
</dbReference>
<feature type="domain" description="Integrase catalytic" evidence="4">
    <location>
        <begin position="131"/>
        <end position="228"/>
    </location>
</feature>
<dbReference type="Gene3D" id="3.30.420.10">
    <property type="entry name" value="Ribonuclease H-like superfamily/Ribonuclease H"/>
    <property type="match status" value="1"/>
</dbReference>
<dbReference type="SUPFAM" id="SSF53098">
    <property type="entry name" value="Ribonuclease H-like"/>
    <property type="match status" value="1"/>
</dbReference>
<evidence type="ECO:0000256" key="2">
    <source>
        <dbReference type="ARBA" id="ARBA00022801"/>
    </source>
</evidence>
<dbReference type="AlphaFoldDB" id="A0A6L2JPU5"/>
<evidence type="ECO:0000256" key="3">
    <source>
        <dbReference type="SAM" id="MobiDB-lite"/>
    </source>
</evidence>
<feature type="region of interest" description="Disordered" evidence="3">
    <location>
        <begin position="241"/>
        <end position="265"/>
    </location>
</feature>
<dbReference type="InterPro" id="IPR013103">
    <property type="entry name" value="RVT_2"/>
</dbReference>
<dbReference type="GO" id="GO:0016787">
    <property type="term" value="F:hydrolase activity"/>
    <property type="evidence" value="ECO:0007669"/>
    <property type="project" value="UniProtKB-KW"/>
</dbReference>
<evidence type="ECO:0000313" key="5">
    <source>
        <dbReference type="EMBL" id="GEU38617.1"/>
    </source>
</evidence>
<proteinExistence type="predicted"/>
<dbReference type="GO" id="GO:0046872">
    <property type="term" value="F:metal ion binding"/>
    <property type="evidence" value="ECO:0007669"/>
    <property type="project" value="UniProtKB-KW"/>
</dbReference>
<name>A0A6L2JPU5_TANCI</name>
<comment type="caution">
    <text evidence="5">The sequence shown here is derived from an EMBL/GenBank/DDBJ whole genome shotgun (WGS) entry which is preliminary data.</text>
</comment>
<dbReference type="PANTHER" id="PTHR42648:SF32">
    <property type="entry name" value="RIBONUCLEASE H-LIKE DOMAIN, GAG-PRE-INTEGRASE DOMAIN PROTEIN-RELATED"/>
    <property type="match status" value="1"/>
</dbReference>
<sequence length="761" mass="86752">MDLQDKGVIDSGCSRHITENMSCLTEYKEIDEGYVAFGGNPKGRKIIEKSVSQMCDKKNNVLFNDTKCIVLSSNFKLIDESQVLLRVPRKNNMYSVDLKNIVPKGGTKDETSGILTSFITMIENLVDHKVKVIRCDNRIELKNREMNQFCEMKGIMRQFSVARTPQQNRVAERRNRTLIKDAKTMLANFKLPTTFWAEAVNTACYVQNRVLVVKPHNKTPYELFMDDGFKPSSNDGKMVDEDLSKGSKCNDQKKEDNVNNTNSVNAASTNGVNVVGENISSELPFDPDMPALEDISTFNFSSDHEDDDFMVYQMDVKSAFLYGKIEEEVYVCQPLGFEDPDFPNRVYKVKKHCMDYIKLLEIEFYERTYILLGLQVKQKNDGIFICQDKYVGEILKNFKFTEVKNASTPIETQKPLLKDEDGEEVDVHIYRLMIGSLMYLTSSRLDIMFVVCAYARYYVNPNVSHLHDVKRIFSDYAGASLDRKSTIGGCQYLRCRLISWQCKKQTVVVNSTTEAEHFLSTAMAKTINGEAQIHAQVDGKEIIITESSVRRDLRLADEKGFDCLTNSTIFENLELMGCQEAMGDTIAQTRFKNVSKLSNDSLLARDKPSLGEDASKQGWKINDIDADEDITLVNDQDDVKMFDVNDLHGKEVFVKKEVVDKEVSNASEVNAASIATTIDADYRLSQRLQTKEQEDLTIKEKATLFKELLEKRRNHFAAKAAEEKRNKPPTQAQQRKIMYTYLKNVEGKKLKDLNNKSFDSI</sequence>
<dbReference type="GO" id="GO:0003676">
    <property type="term" value="F:nucleic acid binding"/>
    <property type="evidence" value="ECO:0007669"/>
    <property type="project" value="InterPro"/>
</dbReference>
<organism evidence="5">
    <name type="scientific">Tanacetum cinerariifolium</name>
    <name type="common">Dalmatian daisy</name>
    <name type="synonym">Chrysanthemum cinerariifolium</name>
    <dbReference type="NCBI Taxonomy" id="118510"/>
    <lineage>
        <taxon>Eukaryota</taxon>
        <taxon>Viridiplantae</taxon>
        <taxon>Streptophyta</taxon>
        <taxon>Embryophyta</taxon>
        <taxon>Tracheophyta</taxon>
        <taxon>Spermatophyta</taxon>
        <taxon>Magnoliopsida</taxon>
        <taxon>eudicotyledons</taxon>
        <taxon>Gunneridae</taxon>
        <taxon>Pentapetalae</taxon>
        <taxon>asterids</taxon>
        <taxon>campanulids</taxon>
        <taxon>Asterales</taxon>
        <taxon>Asteraceae</taxon>
        <taxon>Asteroideae</taxon>
        <taxon>Anthemideae</taxon>
        <taxon>Anthemidinae</taxon>
        <taxon>Tanacetum</taxon>
    </lineage>
</organism>
<dbReference type="GO" id="GO:0015074">
    <property type="term" value="P:DNA integration"/>
    <property type="evidence" value="ECO:0007669"/>
    <property type="project" value="InterPro"/>
</dbReference>
<dbReference type="InterPro" id="IPR012337">
    <property type="entry name" value="RNaseH-like_sf"/>
</dbReference>
<dbReference type="Pfam" id="PF07727">
    <property type="entry name" value="RVT_2"/>
    <property type="match status" value="1"/>
</dbReference>
<dbReference type="InterPro" id="IPR036397">
    <property type="entry name" value="RNaseH_sf"/>
</dbReference>
<keyword evidence="1" id="KW-0479">Metal-binding</keyword>
<gene>
    <name evidence="5" type="ORF">Tci_010595</name>
</gene>
<accession>A0A6L2JPU5</accession>